<comment type="caution">
    <text evidence="1">The sequence shown here is derived from an EMBL/GenBank/DDBJ whole genome shotgun (WGS) entry which is preliminary data.</text>
</comment>
<reference evidence="1" key="1">
    <citation type="submission" date="2021-06" db="EMBL/GenBank/DDBJ databases">
        <authorList>
            <person name="Kallberg Y."/>
            <person name="Tangrot J."/>
            <person name="Rosling A."/>
        </authorList>
    </citation>
    <scope>NUCLEOTIDE SEQUENCE</scope>
    <source>
        <strain evidence="1">MT106</strain>
    </source>
</reference>
<organism evidence="1 2">
    <name type="scientific">Ambispora gerdemannii</name>
    <dbReference type="NCBI Taxonomy" id="144530"/>
    <lineage>
        <taxon>Eukaryota</taxon>
        <taxon>Fungi</taxon>
        <taxon>Fungi incertae sedis</taxon>
        <taxon>Mucoromycota</taxon>
        <taxon>Glomeromycotina</taxon>
        <taxon>Glomeromycetes</taxon>
        <taxon>Archaeosporales</taxon>
        <taxon>Ambisporaceae</taxon>
        <taxon>Ambispora</taxon>
    </lineage>
</organism>
<feature type="non-terminal residue" evidence="1">
    <location>
        <position position="65"/>
    </location>
</feature>
<evidence type="ECO:0000313" key="1">
    <source>
        <dbReference type="EMBL" id="CAG8673137.1"/>
    </source>
</evidence>
<gene>
    <name evidence="1" type="ORF">AGERDE_LOCUS12347</name>
</gene>
<protein>
    <submittedName>
        <fullName evidence="1">12696_t:CDS:1</fullName>
    </submittedName>
</protein>
<sequence length="65" mass="7698">MKHHVDIQAKLVAKKAKLFEKGIIKKYDGPGRPSMAMCYSDFWDKIYSWVEFEAVHTKRRKTIIK</sequence>
<name>A0A9N9EE77_9GLOM</name>
<proteinExistence type="predicted"/>
<accession>A0A9N9EE77</accession>
<keyword evidence="2" id="KW-1185">Reference proteome</keyword>
<dbReference type="Proteomes" id="UP000789831">
    <property type="component" value="Unassembled WGS sequence"/>
</dbReference>
<dbReference type="EMBL" id="CAJVPL010008162">
    <property type="protein sequence ID" value="CAG8673137.1"/>
    <property type="molecule type" value="Genomic_DNA"/>
</dbReference>
<evidence type="ECO:0000313" key="2">
    <source>
        <dbReference type="Proteomes" id="UP000789831"/>
    </source>
</evidence>
<dbReference type="AlphaFoldDB" id="A0A9N9EE77"/>